<dbReference type="InterPro" id="IPR007651">
    <property type="entry name" value="Lipin_N"/>
</dbReference>
<feature type="region of interest" description="Disordered" evidence="6">
    <location>
        <begin position="434"/>
        <end position="461"/>
    </location>
</feature>
<sequence length="993" mass="112164">MQYVGKVISTVSDFYRDLNPATLSGAVDIIVVKDKEGELRCSPFHVRFGKLQLLRPSDKTASFINYSVEIIVNDQKADFYMKLGESGEAFFVLETDGDIPSDVETSPIISPSLYSTDFEVPEYYDLREQKLTDSAVPQDADSLKTIESIRADIEKIKSFKLDQSNTTTSQQLENINRKFIDDTQIPDKHRRLRRPLSIASDSQFEISAVEEALSSMADSRHEGLHDEWDWGLAISNPIENKKLIRKSSEPTLKKSNIDDSKDTNREQLESSKEKLKESEEPETLSQCKIDLEYILGEKETKISNCGSAALLASKSKEERLNIFESMIIPEEQILKNPASVFNDKNAILYINGNYYLWENVSTLMFCWIITKKFPEIAKITPLIIDNPLEQNGISESKKSSSIKNLSGTGSEILETTPNLPEAESRWRWWGSRTNTENSQIQNKNIEDKDVSQQLSASQASLPEPVKRVDTNFSLSARSRHYAKTLRMTSGQLASLNLKLGENKVRFRIKSGKGYVEARIFLYNHDVQIVISDIDGTITKSDALGHLFNMVGRDWTHTGVAKLFTEINRNQYEFLYLTSRAIGQADTTREYLKNIKQDDYKLPSGPLILSPDRLFASFHREIIMKKPQEFKMACLRDIKNLFDNDTPFYAGFGNRITDAMSYRSVNVPVSRICTIDPTGDIKLELLLSYKSSYPKMGDLVDLMFPPLKAKLDSSFNDFAFWRSSLPEIEDELALLEVPEQTKTSLEPTASIKKRATVMDIPSKNVRSSSFLPQSVEYSRSRRAYSMINENYDDHQTDNPFPNLVQVQEMENMNRQRNVGSGIEQSSGHSLEAVDSILQLSQYSANTDMSIHQANIPIGSPKSAVDSISWVEAVPTQNNTSFVNKGTKTDVNMVGIIEGLDSGNKNMIEDNKEFGKTAFGEGNTTDENILLARKLQRVGSNKSKLSLDEKSHGTDVKDTDIEEINDEDYYEDGETDDDAMSSFSGQIDLNEFPYL</sequence>
<keyword evidence="9" id="KW-1185">Reference proteome</keyword>
<evidence type="ECO:0000256" key="6">
    <source>
        <dbReference type="SAM" id="MobiDB-lite"/>
    </source>
</evidence>
<dbReference type="SUPFAM" id="SSF56784">
    <property type="entry name" value="HAD-like"/>
    <property type="match status" value="1"/>
</dbReference>
<feature type="compositionally biased region" description="Acidic residues" evidence="6">
    <location>
        <begin position="958"/>
        <end position="977"/>
    </location>
</feature>
<evidence type="ECO:0000259" key="7">
    <source>
        <dbReference type="SMART" id="SM00775"/>
    </source>
</evidence>
<comment type="similarity">
    <text evidence="2">Belongs to the lipin family.</text>
</comment>
<dbReference type="PANTHER" id="PTHR12181">
    <property type="entry name" value="LIPIN"/>
    <property type="match status" value="1"/>
</dbReference>
<comment type="cofactor">
    <cofactor evidence="1">
        <name>Mg(2+)</name>
        <dbReference type="ChEBI" id="CHEBI:18420"/>
    </cofactor>
</comment>
<dbReference type="InterPro" id="IPR031315">
    <property type="entry name" value="LNS2/PITP"/>
</dbReference>
<dbReference type="OrthoDB" id="4567at2759"/>
<feature type="compositionally biased region" description="Low complexity" evidence="6">
    <location>
        <begin position="451"/>
        <end position="461"/>
    </location>
</feature>
<gene>
    <name evidence="8" type="ORF">BB559_002945</name>
</gene>
<dbReference type="EMBL" id="MBFT01000237">
    <property type="protein sequence ID" value="PVU94635.1"/>
    <property type="molecule type" value="Genomic_DNA"/>
</dbReference>
<evidence type="ECO:0000256" key="2">
    <source>
        <dbReference type="ARBA" id="ARBA00005476"/>
    </source>
</evidence>
<evidence type="ECO:0000256" key="5">
    <source>
        <dbReference type="ARBA" id="ARBA00022801"/>
    </source>
</evidence>
<keyword evidence="4" id="KW-0597">Phosphoprotein</keyword>
<dbReference type="STRING" id="61424.A0A2T9YQK9"/>
<dbReference type="FunFam" id="3.40.50.1000:FF:000063">
    <property type="entry name" value="Nuclear elongation and deformation protein"/>
    <property type="match status" value="1"/>
</dbReference>
<dbReference type="GO" id="GO:0008195">
    <property type="term" value="F:phosphatidate phosphatase activity"/>
    <property type="evidence" value="ECO:0007669"/>
    <property type="project" value="UniProtKB-EC"/>
</dbReference>
<evidence type="ECO:0000256" key="4">
    <source>
        <dbReference type="ARBA" id="ARBA00022553"/>
    </source>
</evidence>
<evidence type="ECO:0000256" key="1">
    <source>
        <dbReference type="ARBA" id="ARBA00001946"/>
    </source>
</evidence>
<dbReference type="Pfam" id="PF04571">
    <property type="entry name" value="Lipin_N"/>
    <property type="match status" value="1"/>
</dbReference>
<evidence type="ECO:0000256" key="3">
    <source>
        <dbReference type="ARBA" id="ARBA00012638"/>
    </source>
</evidence>
<keyword evidence="5" id="KW-0378">Hydrolase</keyword>
<dbReference type="AlphaFoldDB" id="A0A2T9YQK9"/>
<dbReference type="GO" id="GO:0019432">
    <property type="term" value="P:triglyceride biosynthetic process"/>
    <property type="evidence" value="ECO:0007669"/>
    <property type="project" value="TreeGrafter"/>
</dbReference>
<dbReference type="Proteomes" id="UP000245699">
    <property type="component" value="Unassembled WGS sequence"/>
</dbReference>
<protein>
    <recommendedName>
        <fullName evidence="3">phosphatidate phosphatase</fullName>
        <ecNumber evidence="3">3.1.3.4</ecNumber>
    </recommendedName>
</protein>
<feature type="region of interest" description="Disordered" evidence="6">
    <location>
        <begin position="245"/>
        <end position="281"/>
    </location>
</feature>
<feature type="compositionally biased region" description="Basic and acidic residues" evidence="6">
    <location>
        <begin position="245"/>
        <end position="278"/>
    </location>
</feature>
<dbReference type="InterPro" id="IPR023214">
    <property type="entry name" value="HAD_sf"/>
</dbReference>
<feature type="region of interest" description="Disordered" evidence="6">
    <location>
        <begin position="940"/>
        <end position="993"/>
    </location>
</feature>
<dbReference type="SMART" id="SM00775">
    <property type="entry name" value="LNS2"/>
    <property type="match status" value="1"/>
</dbReference>
<dbReference type="Pfam" id="PF16876">
    <property type="entry name" value="Lipin_mid"/>
    <property type="match status" value="1"/>
</dbReference>
<evidence type="ECO:0000313" key="9">
    <source>
        <dbReference type="Proteomes" id="UP000245699"/>
    </source>
</evidence>
<evidence type="ECO:0000313" key="8">
    <source>
        <dbReference type="EMBL" id="PVU94635.1"/>
    </source>
</evidence>
<name>A0A2T9YQK9_9FUNG</name>
<feature type="domain" description="LNS2/PITP" evidence="7">
    <location>
        <begin position="528"/>
        <end position="683"/>
    </location>
</feature>
<feature type="compositionally biased region" description="Basic and acidic residues" evidence="6">
    <location>
        <begin position="943"/>
        <end position="957"/>
    </location>
</feature>
<accession>A0A2T9YQK9</accession>
<dbReference type="InterPro" id="IPR013209">
    <property type="entry name" value="LNS2"/>
</dbReference>
<dbReference type="Gene3D" id="3.40.50.1000">
    <property type="entry name" value="HAD superfamily/HAD-like"/>
    <property type="match status" value="1"/>
</dbReference>
<dbReference type="InterPro" id="IPR036412">
    <property type="entry name" value="HAD-like_sf"/>
</dbReference>
<dbReference type="PANTHER" id="PTHR12181:SF12">
    <property type="entry name" value="PHOSPHATIDATE PHOSPHATASE"/>
    <property type="match status" value="1"/>
</dbReference>
<proteinExistence type="inferred from homology"/>
<organism evidence="8 9">
    <name type="scientific">Furculomyces boomerangus</name>
    <dbReference type="NCBI Taxonomy" id="61424"/>
    <lineage>
        <taxon>Eukaryota</taxon>
        <taxon>Fungi</taxon>
        <taxon>Fungi incertae sedis</taxon>
        <taxon>Zoopagomycota</taxon>
        <taxon>Kickxellomycotina</taxon>
        <taxon>Harpellomycetes</taxon>
        <taxon>Harpellales</taxon>
        <taxon>Harpellaceae</taxon>
        <taxon>Furculomyces</taxon>
    </lineage>
</organism>
<comment type="caution">
    <text evidence="8">The sequence shown here is derived from an EMBL/GenBank/DDBJ whole genome shotgun (WGS) entry which is preliminary data.</text>
</comment>
<feature type="compositionally biased region" description="Polar residues" evidence="6">
    <location>
        <begin position="434"/>
        <end position="443"/>
    </location>
</feature>
<feature type="compositionally biased region" description="Polar residues" evidence="6">
    <location>
        <begin position="404"/>
        <end position="418"/>
    </location>
</feature>
<dbReference type="InterPro" id="IPR031703">
    <property type="entry name" value="Lipin_mid"/>
</dbReference>
<feature type="region of interest" description="Disordered" evidence="6">
    <location>
        <begin position="394"/>
        <end position="419"/>
    </location>
</feature>
<dbReference type="InterPro" id="IPR026058">
    <property type="entry name" value="LIPIN"/>
</dbReference>
<dbReference type="GO" id="GO:0009062">
    <property type="term" value="P:fatty acid catabolic process"/>
    <property type="evidence" value="ECO:0007669"/>
    <property type="project" value="TreeGrafter"/>
</dbReference>
<dbReference type="GO" id="GO:0005634">
    <property type="term" value="C:nucleus"/>
    <property type="evidence" value="ECO:0007669"/>
    <property type="project" value="TreeGrafter"/>
</dbReference>
<dbReference type="Pfam" id="PF08235">
    <property type="entry name" value="LNS2"/>
    <property type="match status" value="1"/>
</dbReference>
<dbReference type="EC" id="3.1.3.4" evidence="3"/>
<reference evidence="8 9" key="1">
    <citation type="journal article" date="2018" name="MBio">
        <title>Comparative Genomics Reveals the Core Gene Toolbox for the Fungus-Insect Symbiosis.</title>
        <authorList>
            <person name="Wang Y."/>
            <person name="Stata M."/>
            <person name="Wang W."/>
            <person name="Stajich J.E."/>
            <person name="White M.M."/>
            <person name="Moncalvo J.M."/>
        </authorList>
    </citation>
    <scope>NUCLEOTIDE SEQUENCE [LARGE SCALE GENOMIC DNA]</scope>
    <source>
        <strain evidence="8 9">AUS-77-4</strain>
    </source>
</reference>